<dbReference type="InterPro" id="IPR000008">
    <property type="entry name" value="C2_dom"/>
</dbReference>
<name>A0A8T0GPL9_CERPU</name>
<comment type="caution">
    <text evidence="3">The sequence shown here is derived from an EMBL/GenBank/DDBJ whole genome shotgun (WGS) entry which is preliminary data.</text>
</comment>
<protein>
    <recommendedName>
        <fullName evidence="2">C2 domain-containing protein</fullName>
    </recommendedName>
</protein>
<dbReference type="SMART" id="SM00239">
    <property type="entry name" value="C2"/>
    <property type="match status" value="1"/>
</dbReference>
<dbReference type="PANTHER" id="PTHR32246">
    <property type="entry name" value="INGRESSION PROTEIN FIC1"/>
    <property type="match status" value="1"/>
</dbReference>
<organism evidence="3 4">
    <name type="scientific">Ceratodon purpureus</name>
    <name type="common">Fire moss</name>
    <name type="synonym">Dicranum purpureum</name>
    <dbReference type="NCBI Taxonomy" id="3225"/>
    <lineage>
        <taxon>Eukaryota</taxon>
        <taxon>Viridiplantae</taxon>
        <taxon>Streptophyta</taxon>
        <taxon>Embryophyta</taxon>
        <taxon>Bryophyta</taxon>
        <taxon>Bryophytina</taxon>
        <taxon>Bryopsida</taxon>
        <taxon>Dicranidae</taxon>
        <taxon>Pseudoditrichales</taxon>
        <taxon>Ditrichaceae</taxon>
        <taxon>Ceratodon</taxon>
    </lineage>
</organism>
<dbReference type="InterPro" id="IPR035892">
    <property type="entry name" value="C2_domain_sf"/>
</dbReference>
<dbReference type="Proteomes" id="UP000822688">
    <property type="component" value="Chromosome 9"/>
</dbReference>
<dbReference type="CDD" id="cd04051">
    <property type="entry name" value="C2_SRC2_like"/>
    <property type="match status" value="1"/>
</dbReference>
<dbReference type="SUPFAM" id="SSF49562">
    <property type="entry name" value="C2 domain (Calcium/lipid-binding domain, CaLB)"/>
    <property type="match status" value="1"/>
</dbReference>
<dbReference type="AlphaFoldDB" id="A0A8T0GPL9"/>
<feature type="region of interest" description="Disordered" evidence="1">
    <location>
        <begin position="144"/>
        <end position="174"/>
    </location>
</feature>
<evidence type="ECO:0000256" key="1">
    <source>
        <dbReference type="SAM" id="MobiDB-lite"/>
    </source>
</evidence>
<keyword evidence="4" id="KW-1185">Reference proteome</keyword>
<dbReference type="PROSITE" id="PS50004">
    <property type="entry name" value="C2"/>
    <property type="match status" value="1"/>
</dbReference>
<dbReference type="EMBL" id="CM026430">
    <property type="protein sequence ID" value="KAG0560863.1"/>
    <property type="molecule type" value="Genomic_DNA"/>
</dbReference>
<dbReference type="InterPro" id="IPR044750">
    <property type="entry name" value="C2_SRC2/BAP"/>
</dbReference>
<accession>A0A8T0GPL9</accession>
<evidence type="ECO:0000313" key="3">
    <source>
        <dbReference type="EMBL" id="KAG0560863.1"/>
    </source>
</evidence>
<reference evidence="3" key="1">
    <citation type="submission" date="2020-06" db="EMBL/GenBank/DDBJ databases">
        <title>WGS assembly of Ceratodon purpureus strain R40.</title>
        <authorList>
            <person name="Carey S.B."/>
            <person name="Jenkins J."/>
            <person name="Shu S."/>
            <person name="Lovell J.T."/>
            <person name="Sreedasyam A."/>
            <person name="Maumus F."/>
            <person name="Tiley G.P."/>
            <person name="Fernandez-Pozo N."/>
            <person name="Barry K."/>
            <person name="Chen C."/>
            <person name="Wang M."/>
            <person name="Lipzen A."/>
            <person name="Daum C."/>
            <person name="Saski C.A."/>
            <person name="Payton A.C."/>
            <person name="Mcbreen J.C."/>
            <person name="Conrad R.E."/>
            <person name="Kollar L.M."/>
            <person name="Olsson S."/>
            <person name="Huttunen S."/>
            <person name="Landis J.B."/>
            <person name="Wickett N.J."/>
            <person name="Johnson M.G."/>
            <person name="Rensing S.A."/>
            <person name="Grimwood J."/>
            <person name="Schmutz J."/>
            <person name="Mcdaniel S.F."/>
        </authorList>
    </citation>
    <scope>NUCLEOTIDE SEQUENCE</scope>
    <source>
        <strain evidence="3">R40</strain>
    </source>
</reference>
<feature type="compositionally biased region" description="Polar residues" evidence="1">
    <location>
        <begin position="158"/>
        <end position="174"/>
    </location>
</feature>
<dbReference type="GO" id="GO:0006952">
    <property type="term" value="P:defense response"/>
    <property type="evidence" value="ECO:0007669"/>
    <property type="project" value="InterPro"/>
</dbReference>
<dbReference type="Pfam" id="PF00168">
    <property type="entry name" value="C2"/>
    <property type="match status" value="1"/>
</dbReference>
<feature type="domain" description="C2" evidence="2">
    <location>
        <begin position="1"/>
        <end position="107"/>
    </location>
</feature>
<feature type="compositionally biased region" description="Low complexity" evidence="1">
    <location>
        <begin position="144"/>
        <end position="157"/>
    </location>
</feature>
<evidence type="ECO:0000259" key="2">
    <source>
        <dbReference type="PROSITE" id="PS50004"/>
    </source>
</evidence>
<gene>
    <name evidence="3" type="ORF">KC19_9G020100</name>
</gene>
<evidence type="ECO:0000313" key="4">
    <source>
        <dbReference type="Proteomes" id="UP000822688"/>
    </source>
</evidence>
<dbReference type="PANTHER" id="PTHR32246:SF143">
    <property type="entry name" value="CALCIUM-DEPENDENT LIPID-BINDING (CALB DOMAIN) FAMILY PROTEIN"/>
    <property type="match status" value="1"/>
</dbReference>
<sequence length="174" mass="18766">MADRKLDVKLISAKDLKKVNKSKMHVYVVAWVDPIVRVHGPVDKTNGCNPVWDETTITVTLEARALAANMKLNIELVGQGFLSTKPIGYVVIDLTELMQEGATGAAATAQFLAHEVTLPTGELQGNISFELHLQECPSMLAAQAAQAAQEPTQETAQKSAQETSQETAQEITPA</sequence>
<dbReference type="Gene3D" id="2.60.40.150">
    <property type="entry name" value="C2 domain"/>
    <property type="match status" value="1"/>
</dbReference>
<proteinExistence type="predicted"/>